<dbReference type="SUPFAM" id="SSF48452">
    <property type="entry name" value="TPR-like"/>
    <property type="match status" value="1"/>
</dbReference>
<feature type="domain" description="Peptidase M48" evidence="14">
    <location>
        <begin position="345"/>
        <end position="586"/>
    </location>
</feature>
<comment type="caution">
    <text evidence="15">The sequence shown here is derived from an EMBL/GenBank/DDBJ whole genome shotgun (WGS) entry which is preliminary data.</text>
</comment>
<evidence type="ECO:0000256" key="10">
    <source>
        <dbReference type="ARBA" id="ARBA00023049"/>
    </source>
</evidence>
<evidence type="ECO:0000256" key="8">
    <source>
        <dbReference type="ARBA" id="ARBA00022833"/>
    </source>
</evidence>
<keyword evidence="4" id="KW-0645">Protease</keyword>
<keyword evidence="10" id="KW-0482">Metalloprotease</keyword>
<sequence length="811" mass="88988">MTASGNLLQQGVAAIQQKRYPEAIGALQRFCRGEAPPESKEFYQAQMWLVRAYQENGQLKDAIALCERMMQSPVPQVRAWAEKILPTLGGTAQPDAVTSQAAAPVASQKQLPPEESAALLMQGNQALKMQRFGEAVTALESYCAGTDPNAKDYAQAQMWLVKAYNGNEQKDAAIALCQQLLNHDKEYVRIWAKEFLNKIAPEIVAQAATAEAAEVEATTSDAPSPASGKATKGKAPVKAGKSIPKAGRSPRKGVKLTMKGVASSLSLASGVTISLLFGMVLVLSLALMLIVENDNPTIGLAIAVGITIAFNLATFFIAPFIMDLVQGWLYGTRWIDIAEINRHSPETARIIQEVCSQKKISQPRLGLIEDNNPTAFTYGSLPNSARLVVSRGLLKYLDDDEIATVYAHELGHIVHWDFAVMTLAATLVQVTYLLYIWIRELASAIDNDNFKNGARTAAITAYIFYIVGEYLLLYLSRTREYYADHFAAEVTGNPNGLSRSLVKIAYGIMEEGKRNTEPSKVLQGTRALGIADPRSATLTGTAYRVAAEPQKVGRVFLWDMFNPWAWWMELNSTHPLTGKRVRALSTYAEQLGIDAEFDMANVIREGKKLNKKKLYSNFTLDVFLLWADWICLGIGLLVGFSLVAVGINPVQAIAAGLLGLGIGTLLKMVFMYPDFNRAPATDVLSLMSDPYASPLRGRPVKLDGEVIGRGDAGYLAGSDLKMQDNTGMIYLRYASRFGPLGNFLFGWSQAGSFVNQEVSVVGWFRRGVMPWVDLVKLDCPDKWNITSHPRFWLLVKGLLCIVAAIALPFFF</sequence>
<feature type="transmembrane region" description="Helical" evidence="13">
    <location>
        <begin position="618"/>
        <end position="644"/>
    </location>
</feature>
<evidence type="ECO:0000256" key="12">
    <source>
        <dbReference type="SAM" id="MobiDB-lite"/>
    </source>
</evidence>
<dbReference type="GO" id="GO:0004222">
    <property type="term" value="F:metalloendopeptidase activity"/>
    <property type="evidence" value="ECO:0007669"/>
    <property type="project" value="InterPro"/>
</dbReference>
<evidence type="ECO:0000256" key="3">
    <source>
        <dbReference type="ARBA" id="ARBA00022475"/>
    </source>
</evidence>
<evidence type="ECO:0000256" key="9">
    <source>
        <dbReference type="ARBA" id="ARBA00022989"/>
    </source>
</evidence>
<dbReference type="AlphaFoldDB" id="A0A7C3PHS9"/>
<evidence type="ECO:0000256" key="11">
    <source>
        <dbReference type="ARBA" id="ARBA00023136"/>
    </source>
</evidence>
<dbReference type="PANTHER" id="PTHR43221:SF1">
    <property type="entry name" value="PROTEASE HTPX"/>
    <property type="match status" value="1"/>
</dbReference>
<dbReference type="Gene3D" id="3.30.2010.10">
    <property type="entry name" value="Metalloproteases ('zincins'), catalytic domain"/>
    <property type="match status" value="1"/>
</dbReference>
<keyword evidence="5 13" id="KW-0812">Transmembrane</keyword>
<dbReference type="Gene3D" id="1.25.40.10">
    <property type="entry name" value="Tetratricopeptide repeat domain"/>
    <property type="match status" value="2"/>
</dbReference>
<dbReference type="GO" id="GO:0006508">
    <property type="term" value="P:proteolysis"/>
    <property type="evidence" value="ECO:0007669"/>
    <property type="project" value="UniProtKB-KW"/>
</dbReference>
<evidence type="ECO:0000256" key="2">
    <source>
        <dbReference type="ARBA" id="ARBA00004651"/>
    </source>
</evidence>
<reference evidence="15" key="1">
    <citation type="journal article" date="2020" name="mSystems">
        <title>Genome- and Community-Level Interaction Insights into Carbon Utilization and Element Cycling Functions of Hydrothermarchaeota in Hydrothermal Sediment.</title>
        <authorList>
            <person name="Zhou Z."/>
            <person name="Liu Y."/>
            <person name="Xu W."/>
            <person name="Pan J."/>
            <person name="Luo Z.H."/>
            <person name="Li M."/>
        </authorList>
    </citation>
    <scope>NUCLEOTIDE SEQUENCE [LARGE SCALE GENOMIC DNA]</scope>
    <source>
        <strain evidence="15">SpSt-418</strain>
    </source>
</reference>
<keyword evidence="8" id="KW-0862">Zinc</keyword>
<keyword evidence="7" id="KW-0378">Hydrolase</keyword>
<evidence type="ECO:0000256" key="7">
    <source>
        <dbReference type="ARBA" id="ARBA00022801"/>
    </source>
</evidence>
<keyword evidence="11 13" id="KW-0472">Membrane</keyword>
<organism evidence="15">
    <name type="scientific">Oscillatoriales cyanobacterium SpSt-418</name>
    <dbReference type="NCBI Taxonomy" id="2282169"/>
    <lineage>
        <taxon>Bacteria</taxon>
        <taxon>Bacillati</taxon>
        <taxon>Cyanobacteriota</taxon>
        <taxon>Cyanophyceae</taxon>
        <taxon>Oscillatoriophycideae</taxon>
        <taxon>Oscillatoriales</taxon>
    </lineage>
</organism>
<feature type="transmembrane region" description="Helical" evidence="13">
    <location>
        <begin position="418"/>
        <end position="438"/>
    </location>
</feature>
<gene>
    <name evidence="15" type="ORF">ENR64_11190</name>
</gene>
<proteinExistence type="predicted"/>
<feature type="region of interest" description="Disordered" evidence="12">
    <location>
        <begin position="215"/>
        <end position="252"/>
    </location>
</feature>
<dbReference type="InterPro" id="IPR001915">
    <property type="entry name" value="Peptidase_M48"/>
</dbReference>
<protein>
    <submittedName>
        <fullName evidence="15">Tetratricopeptide repeat protein</fullName>
    </submittedName>
</protein>
<keyword evidence="9 13" id="KW-1133">Transmembrane helix</keyword>
<dbReference type="PANTHER" id="PTHR43221">
    <property type="entry name" value="PROTEASE HTPX"/>
    <property type="match status" value="1"/>
</dbReference>
<feature type="transmembrane region" description="Helical" evidence="13">
    <location>
        <begin position="650"/>
        <end position="670"/>
    </location>
</feature>
<dbReference type="CDD" id="cd07338">
    <property type="entry name" value="M48B_HtpX_like"/>
    <property type="match status" value="1"/>
</dbReference>
<evidence type="ECO:0000256" key="1">
    <source>
        <dbReference type="ARBA" id="ARBA00001947"/>
    </source>
</evidence>
<dbReference type="Pfam" id="PF01435">
    <property type="entry name" value="Peptidase_M48"/>
    <property type="match status" value="1"/>
</dbReference>
<comment type="cofactor">
    <cofactor evidence="1">
        <name>Zn(2+)</name>
        <dbReference type="ChEBI" id="CHEBI:29105"/>
    </cofactor>
</comment>
<evidence type="ECO:0000259" key="14">
    <source>
        <dbReference type="Pfam" id="PF01435"/>
    </source>
</evidence>
<name>A0A7C3PHS9_9CYAN</name>
<dbReference type="InterPro" id="IPR050083">
    <property type="entry name" value="HtpX_protease"/>
</dbReference>
<evidence type="ECO:0000256" key="13">
    <source>
        <dbReference type="SAM" id="Phobius"/>
    </source>
</evidence>
<feature type="transmembrane region" description="Helical" evidence="13">
    <location>
        <begin position="791"/>
        <end position="810"/>
    </location>
</feature>
<evidence type="ECO:0000256" key="4">
    <source>
        <dbReference type="ARBA" id="ARBA00022670"/>
    </source>
</evidence>
<keyword evidence="6" id="KW-0479">Metal-binding</keyword>
<feature type="transmembrane region" description="Helical" evidence="13">
    <location>
        <begin position="458"/>
        <end position="475"/>
    </location>
</feature>
<evidence type="ECO:0000313" key="15">
    <source>
        <dbReference type="EMBL" id="HFM98300.1"/>
    </source>
</evidence>
<dbReference type="Pfam" id="PF13432">
    <property type="entry name" value="TPR_16"/>
    <property type="match status" value="2"/>
</dbReference>
<feature type="transmembrane region" description="Helical" evidence="13">
    <location>
        <begin position="265"/>
        <end position="291"/>
    </location>
</feature>
<feature type="transmembrane region" description="Helical" evidence="13">
    <location>
        <begin position="297"/>
        <end position="321"/>
    </location>
</feature>
<comment type="subcellular location">
    <subcellularLocation>
        <location evidence="2">Cell membrane</location>
        <topology evidence="2">Multi-pass membrane protein</topology>
    </subcellularLocation>
</comment>
<dbReference type="EMBL" id="DSRU01000164">
    <property type="protein sequence ID" value="HFM98300.1"/>
    <property type="molecule type" value="Genomic_DNA"/>
</dbReference>
<accession>A0A7C3PHS9</accession>
<dbReference type="GO" id="GO:0046872">
    <property type="term" value="F:metal ion binding"/>
    <property type="evidence" value="ECO:0007669"/>
    <property type="project" value="UniProtKB-KW"/>
</dbReference>
<dbReference type="InterPro" id="IPR011990">
    <property type="entry name" value="TPR-like_helical_dom_sf"/>
</dbReference>
<keyword evidence="3" id="KW-1003">Cell membrane</keyword>
<evidence type="ECO:0000256" key="6">
    <source>
        <dbReference type="ARBA" id="ARBA00022723"/>
    </source>
</evidence>
<dbReference type="GO" id="GO:0005886">
    <property type="term" value="C:plasma membrane"/>
    <property type="evidence" value="ECO:0007669"/>
    <property type="project" value="UniProtKB-SubCell"/>
</dbReference>
<evidence type="ECO:0000256" key="5">
    <source>
        <dbReference type="ARBA" id="ARBA00022692"/>
    </source>
</evidence>